<evidence type="ECO:0000256" key="11">
    <source>
        <dbReference type="ARBA" id="ARBA00022801"/>
    </source>
</evidence>
<evidence type="ECO:0000256" key="5">
    <source>
        <dbReference type="ARBA" id="ARBA00012024"/>
    </source>
</evidence>
<evidence type="ECO:0000256" key="9">
    <source>
        <dbReference type="ARBA" id="ARBA00022763"/>
    </source>
</evidence>
<evidence type="ECO:0000256" key="3">
    <source>
        <dbReference type="ARBA" id="ARBA00009409"/>
    </source>
</evidence>
<evidence type="ECO:0000256" key="14">
    <source>
        <dbReference type="ARBA" id="ARBA00023204"/>
    </source>
</evidence>
<dbReference type="SMART" id="SM01232">
    <property type="entry name" value="H2TH"/>
    <property type="match status" value="1"/>
</dbReference>
<sequence>MPELPEVETIASQLRGRGVEGKRILSVTVNWAPMIEPLSSEQFLQDVNGCTIETISRVGKWMLFSLSSGQTLMVHLRMAGSFALEQGSHDRIVLGLSDGLTLYYRDTRKFGRWKLVDDPQVILGALGPDALTRCFSLTYFSQQLQKSKRAIKALLLDQSVVAGLGNIYADEALWYARIHPERHADSLSDTEGKKLFKAVKEVLRQGVRNRGTSLGDGKTNYRQVDGDSGENRGEVRAYGKAGRPCFRCKTVLEKRIVAQRGTTFCPRCQVL</sequence>
<dbReference type="Pfam" id="PF06827">
    <property type="entry name" value="zf-FPG_IleRS"/>
    <property type="match status" value="1"/>
</dbReference>
<dbReference type="InterPro" id="IPR012319">
    <property type="entry name" value="FPG_cat"/>
</dbReference>
<dbReference type="EMBL" id="JARVCO010000012">
    <property type="protein sequence ID" value="MDZ8119877.1"/>
    <property type="molecule type" value="Genomic_DNA"/>
</dbReference>
<dbReference type="SUPFAM" id="SSF81624">
    <property type="entry name" value="N-terminal domain of MutM-like DNA repair proteins"/>
    <property type="match status" value="1"/>
</dbReference>
<comment type="catalytic activity">
    <reaction evidence="1">
        <text>Hydrolysis of DNA containing ring-opened 7-methylguanine residues, releasing 2,6-diamino-4-hydroxy-5-(N-methyl)formamidopyrimidine.</text>
        <dbReference type="EC" id="3.2.2.23"/>
    </reaction>
</comment>
<keyword evidence="15" id="KW-0456">Lyase</keyword>
<keyword evidence="10 20" id="KW-0863">Zinc-finger</keyword>
<dbReference type="Pfam" id="PF01149">
    <property type="entry name" value="Fapy_DNA_glyco"/>
    <property type="match status" value="1"/>
</dbReference>
<keyword evidence="11 24" id="KW-0378">Hydrolase</keyword>
<evidence type="ECO:0000256" key="18">
    <source>
        <dbReference type="ARBA" id="ARBA00030638"/>
    </source>
</evidence>
<evidence type="ECO:0000256" key="7">
    <source>
        <dbReference type="ARBA" id="ARBA00016240"/>
    </source>
</evidence>
<dbReference type="Gene3D" id="3.20.190.10">
    <property type="entry name" value="MutM-like, N-terminal"/>
    <property type="match status" value="1"/>
</dbReference>
<name>A0ABU5N0A6_9BACT</name>
<dbReference type="InterPro" id="IPR010979">
    <property type="entry name" value="Ribosomal_uS13-like_H2TH"/>
</dbReference>
<evidence type="ECO:0000256" key="16">
    <source>
        <dbReference type="ARBA" id="ARBA00023268"/>
    </source>
</evidence>
<keyword evidence="25" id="KW-1185">Reference proteome</keyword>
<dbReference type="CDD" id="cd08966">
    <property type="entry name" value="EcFpg-like_N"/>
    <property type="match status" value="1"/>
</dbReference>
<evidence type="ECO:0000256" key="8">
    <source>
        <dbReference type="ARBA" id="ARBA00022723"/>
    </source>
</evidence>
<dbReference type="InterPro" id="IPR015887">
    <property type="entry name" value="DNA_glyclase_Znf_dom_DNA_BS"/>
</dbReference>
<dbReference type="Proteomes" id="UP001290861">
    <property type="component" value="Unassembled WGS sequence"/>
</dbReference>
<evidence type="ECO:0000256" key="20">
    <source>
        <dbReference type="PROSITE-ProRule" id="PRU00391"/>
    </source>
</evidence>
<dbReference type="GO" id="GO:0008534">
    <property type="term" value="F:oxidized purine nucleobase lesion DNA N-glycosylase activity"/>
    <property type="evidence" value="ECO:0007669"/>
    <property type="project" value="UniProtKB-EC"/>
</dbReference>
<evidence type="ECO:0000256" key="2">
    <source>
        <dbReference type="ARBA" id="ARBA00001947"/>
    </source>
</evidence>
<dbReference type="PANTHER" id="PTHR22993:SF9">
    <property type="entry name" value="FORMAMIDOPYRIMIDINE-DNA GLYCOSYLASE"/>
    <property type="match status" value="1"/>
</dbReference>
<keyword evidence="12" id="KW-0862">Zinc</keyword>
<feature type="domain" description="Formamidopyrimidine-DNA glycosylase catalytic" evidence="23">
    <location>
        <begin position="2"/>
        <end position="111"/>
    </location>
</feature>
<dbReference type="InterPro" id="IPR035937">
    <property type="entry name" value="FPG_N"/>
</dbReference>
<dbReference type="PANTHER" id="PTHR22993">
    <property type="entry name" value="FORMAMIDOPYRIMIDINE-DNA GLYCOSYLASE"/>
    <property type="match status" value="1"/>
</dbReference>
<dbReference type="EC" id="4.2.99.18" evidence="6"/>
<dbReference type="PROSITE" id="PS51066">
    <property type="entry name" value="ZF_FPG_2"/>
    <property type="match status" value="1"/>
</dbReference>
<evidence type="ECO:0000256" key="13">
    <source>
        <dbReference type="ARBA" id="ARBA00023125"/>
    </source>
</evidence>
<evidence type="ECO:0000256" key="6">
    <source>
        <dbReference type="ARBA" id="ARBA00012720"/>
    </source>
</evidence>
<comment type="cofactor">
    <cofactor evidence="2">
        <name>Zn(2+)</name>
        <dbReference type="ChEBI" id="CHEBI:29105"/>
    </cofactor>
</comment>
<dbReference type="Gene3D" id="1.10.8.50">
    <property type="match status" value="1"/>
</dbReference>
<dbReference type="InterPro" id="IPR000214">
    <property type="entry name" value="Znf_DNA_glyclase/AP_lyase"/>
</dbReference>
<evidence type="ECO:0000259" key="22">
    <source>
        <dbReference type="PROSITE" id="PS51066"/>
    </source>
</evidence>
<comment type="similarity">
    <text evidence="3">Belongs to the FPG family.</text>
</comment>
<dbReference type="InterPro" id="IPR015886">
    <property type="entry name" value="H2TH_FPG"/>
</dbReference>
<keyword evidence="17 24" id="KW-0326">Glycosidase</keyword>
<evidence type="ECO:0000256" key="21">
    <source>
        <dbReference type="SAM" id="MobiDB-lite"/>
    </source>
</evidence>
<evidence type="ECO:0000313" key="25">
    <source>
        <dbReference type="Proteomes" id="UP001290861"/>
    </source>
</evidence>
<dbReference type="NCBIfam" id="NF002211">
    <property type="entry name" value="PRK01103.1"/>
    <property type="match status" value="1"/>
</dbReference>
<dbReference type="InterPro" id="IPR010663">
    <property type="entry name" value="Znf_FPG/IleRS"/>
</dbReference>
<dbReference type="EC" id="3.2.2.23" evidence="5"/>
<evidence type="ECO:0000256" key="12">
    <source>
        <dbReference type="ARBA" id="ARBA00022833"/>
    </source>
</evidence>
<dbReference type="RefSeq" id="WP_322609659.1">
    <property type="nucleotide sequence ID" value="NZ_JARVCO010000012.1"/>
</dbReference>
<evidence type="ECO:0000259" key="23">
    <source>
        <dbReference type="PROSITE" id="PS51068"/>
    </source>
</evidence>
<keyword evidence="14" id="KW-0234">DNA repair</keyword>
<keyword evidence="9" id="KW-0227">DNA damage</keyword>
<evidence type="ECO:0000256" key="10">
    <source>
        <dbReference type="ARBA" id="ARBA00022771"/>
    </source>
</evidence>
<dbReference type="SUPFAM" id="SSF57716">
    <property type="entry name" value="Glucocorticoid receptor-like (DNA-binding domain)"/>
    <property type="match status" value="1"/>
</dbReference>
<dbReference type="NCBIfam" id="TIGR00577">
    <property type="entry name" value="fpg"/>
    <property type="match status" value="1"/>
</dbReference>
<evidence type="ECO:0000256" key="1">
    <source>
        <dbReference type="ARBA" id="ARBA00001668"/>
    </source>
</evidence>
<evidence type="ECO:0000256" key="15">
    <source>
        <dbReference type="ARBA" id="ARBA00023239"/>
    </source>
</evidence>
<dbReference type="SMART" id="SM00898">
    <property type="entry name" value="Fapy_DNA_glyco"/>
    <property type="match status" value="1"/>
</dbReference>
<keyword evidence="8" id="KW-0479">Metal-binding</keyword>
<evidence type="ECO:0000256" key="4">
    <source>
        <dbReference type="ARBA" id="ARBA00011245"/>
    </source>
</evidence>
<feature type="region of interest" description="Disordered" evidence="21">
    <location>
        <begin position="211"/>
        <end position="232"/>
    </location>
</feature>
<accession>A0ABU5N0A6</accession>
<dbReference type="Pfam" id="PF06831">
    <property type="entry name" value="H2TH"/>
    <property type="match status" value="1"/>
</dbReference>
<proteinExistence type="inferred from homology"/>
<dbReference type="InterPro" id="IPR020629">
    <property type="entry name" value="FPG_Glyclase"/>
</dbReference>
<evidence type="ECO:0000256" key="19">
    <source>
        <dbReference type="ARBA" id="ARBA00044632"/>
    </source>
</evidence>
<organism evidence="24 25">
    <name type="scientific">Pontiella agarivorans</name>
    <dbReference type="NCBI Taxonomy" id="3038953"/>
    <lineage>
        <taxon>Bacteria</taxon>
        <taxon>Pseudomonadati</taxon>
        <taxon>Kiritimatiellota</taxon>
        <taxon>Kiritimatiellia</taxon>
        <taxon>Kiritimatiellales</taxon>
        <taxon>Pontiellaceae</taxon>
        <taxon>Pontiella</taxon>
    </lineage>
</organism>
<protein>
    <recommendedName>
        <fullName evidence="7">Formamidopyrimidine-DNA glycosylase</fullName>
        <ecNumber evidence="5">3.2.2.23</ecNumber>
        <ecNumber evidence="6">4.2.99.18</ecNumber>
    </recommendedName>
    <alternativeName>
        <fullName evidence="18">DNA-(apurinic or apyrimidinic site) lyase MutM</fullName>
    </alternativeName>
</protein>
<evidence type="ECO:0000256" key="17">
    <source>
        <dbReference type="ARBA" id="ARBA00023295"/>
    </source>
</evidence>
<dbReference type="PROSITE" id="PS51068">
    <property type="entry name" value="FPG_CAT"/>
    <property type="match status" value="1"/>
</dbReference>
<comment type="caution">
    <text evidence="24">The sequence shown here is derived from an EMBL/GenBank/DDBJ whole genome shotgun (WGS) entry which is preliminary data.</text>
</comment>
<comment type="subunit">
    <text evidence="4">Monomer.</text>
</comment>
<feature type="domain" description="FPG-type" evidence="22">
    <location>
        <begin position="236"/>
        <end position="270"/>
    </location>
</feature>
<dbReference type="SUPFAM" id="SSF46946">
    <property type="entry name" value="S13-like H2TH domain"/>
    <property type="match status" value="1"/>
</dbReference>
<reference evidence="24 25" key="1">
    <citation type="journal article" date="2024" name="Appl. Environ. Microbiol.">
        <title>Pontiella agarivorans sp. nov., a novel marine anaerobic bacterium capable of degrading macroalgal polysaccharides and fixing nitrogen.</title>
        <authorList>
            <person name="Liu N."/>
            <person name="Kivenson V."/>
            <person name="Peng X."/>
            <person name="Cui Z."/>
            <person name="Lankiewicz T.S."/>
            <person name="Gosselin K.M."/>
            <person name="English C.J."/>
            <person name="Blair E.M."/>
            <person name="O'Malley M.A."/>
            <person name="Valentine D.L."/>
        </authorList>
    </citation>
    <scope>NUCLEOTIDE SEQUENCE [LARGE SCALE GENOMIC DNA]</scope>
    <source>
        <strain evidence="24 25">NLcol2</strain>
    </source>
</reference>
<keyword evidence="13" id="KW-0238">DNA-binding</keyword>
<comment type="catalytic activity">
    <reaction evidence="19">
        <text>2'-deoxyribonucleotide-(2'-deoxyribose 5'-phosphate)-2'-deoxyribonucleotide-DNA = a 3'-end 2'-deoxyribonucleotide-(2,3-dehydro-2,3-deoxyribose 5'-phosphate)-DNA + a 5'-end 5'-phospho-2'-deoxyribonucleoside-DNA + H(+)</text>
        <dbReference type="Rhea" id="RHEA:66592"/>
        <dbReference type="Rhea" id="RHEA-COMP:13180"/>
        <dbReference type="Rhea" id="RHEA-COMP:16897"/>
        <dbReference type="Rhea" id="RHEA-COMP:17067"/>
        <dbReference type="ChEBI" id="CHEBI:15378"/>
        <dbReference type="ChEBI" id="CHEBI:136412"/>
        <dbReference type="ChEBI" id="CHEBI:157695"/>
        <dbReference type="ChEBI" id="CHEBI:167181"/>
        <dbReference type="EC" id="4.2.99.18"/>
    </reaction>
</comment>
<dbReference type="PROSITE" id="PS01242">
    <property type="entry name" value="ZF_FPG_1"/>
    <property type="match status" value="1"/>
</dbReference>
<keyword evidence="16" id="KW-0511">Multifunctional enzyme</keyword>
<evidence type="ECO:0000313" key="24">
    <source>
        <dbReference type="EMBL" id="MDZ8119877.1"/>
    </source>
</evidence>
<gene>
    <name evidence="24" type="primary">mutM</name>
    <name evidence="24" type="ORF">P9H32_14705</name>
</gene>